<organism evidence="3 4">
    <name type="scientific">Meloidogyne graminicola</name>
    <dbReference type="NCBI Taxonomy" id="189291"/>
    <lineage>
        <taxon>Eukaryota</taxon>
        <taxon>Metazoa</taxon>
        <taxon>Ecdysozoa</taxon>
        <taxon>Nematoda</taxon>
        <taxon>Chromadorea</taxon>
        <taxon>Rhabditida</taxon>
        <taxon>Tylenchina</taxon>
        <taxon>Tylenchomorpha</taxon>
        <taxon>Tylenchoidea</taxon>
        <taxon>Meloidogynidae</taxon>
        <taxon>Meloidogyninae</taxon>
        <taxon>Meloidogyne</taxon>
    </lineage>
</organism>
<keyword evidence="2" id="KW-1133">Transmembrane helix</keyword>
<feature type="transmembrane region" description="Helical" evidence="2">
    <location>
        <begin position="6"/>
        <end position="27"/>
    </location>
</feature>
<keyword evidence="4" id="KW-1185">Reference proteome</keyword>
<evidence type="ECO:0000313" key="3">
    <source>
        <dbReference type="EMBL" id="KAF7639293.1"/>
    </source>
</evidence>
<name>A0A8T0A2N5_9BILA</name>
<keyword evidence="1" id="KW-0175">Coiled coil</keyword>
<dbReference type="EMBL" id="JABEBT010000006">
    <property type="protein sequence ID" value="KAF7639293.1"/>
    <property type="molecule type" value="Genomic_DNA"/>
</dbReference>
<proteinExistence type="predicted"/>
<evidence type="ECO:0000256" key="1">
    <source>
        <dbReference type="SAM" id="Coils"/>
    </source>
</evidence>
<accession>A0A8T0A2N5</accession>
<evidence type="ECO:0000313" key="4">
    <source>
        <dbReference type="Proteomes" id="UP000605970"/>
    </source>
</evidence>
<sequence length="278" mass="32794">MLSLKLHYGIVILFYLIVLIQAGVQIVPGNDGEAHPQEDESNTVNYMPRTDIKYSVHCTIKELPSNKKSAKKEEYLKKMNLVQKILENNMEEVEKEIKKIKSLNSNSYSINYNDYINWINFKDHVGSYSVINLKKATQELTIADNIYIEEILFVREMCSEISYYFEKKYYKFCENYCKDNQIENKVDKIISILDDNFPLKYQPCKYEINAENEEKDKELTEEEEKEITIFNEPIQFPKHPRPEGKLEHLFKHVKGGIPPILHIKHGGHNRYKLLQKVH</sequence>
<keyword evidence="2" id="KW-0812">Transmembrane</keyword>
<reference evidence="3" key="1">
    <citation type="journal article" date="2020" name="Ecol. Evol.">
        <title>Genome structure and content of the rice root-knot nematode (Meloidogyne graminicola).</title>
        <authorList>
            <person name="Phan N.T."/>
            <person name="Danchin E.G.J."/>
            <person name="Klopp C."/>
            <person name="Perfus-Barbeoch L."/>
            <person name="Kozlowski D.K."/>
            <person name="Koutsovoulos G.D."/>
            <person name="Lopez-Roques C."/>
            <person name="Bouchez O."/>
            <person name="Zahm M."/>
            <person name="Besnard G."/>
            <person name="Bellafiore S."/>
        </authorList>
    </citation>
    <scope>NUCLEOTIDE SEQUENCE</scope>
    <source>
        <strain evidence="3">VN-18</strain>
    </source>
</reference>
<dbReference type="Proteomes" id="UP000605970">
    <property type="component" value="Unassembled WGS sequence"/>
</dbReference>
<dbReference type="AlphaFoldDB" id="A0A8T0A2N5"/>
<protein>
    <submittedName>
        <fullName evidence="3">Uncharacterized protein</fullName>
    </submittedName>
</protein>
<keyword evidence="2" id="KW-0472">Membrane</keyword>
<comment type="caution">
    <text evidence="3">The sequence shown here is derived from an EMBL/GenBank/DDBJ whole genome shotgun (WGS) entry which is preliminary data.</text>
</comment>
<gene>
    <name evidence="3" type="ORF">Mgra_00001254</name>
</gene>
<evidence type="ECO:0000256" key="2">
    <source>
        <dbReference type="SAM" id="Phobius"/>
    </source>
</evidence>
<feature type="coiled-coil region" evidence="1">
    <location>
        <begin position="76"/>
        <end position="106"/>
    </location>
</feature>